<accession>A0A9P7R5C5</accession>
<evidence type="ECO:0000313" key="2">
    <source>
        <dbReference type="Proteomes" id="UP000699042"/>
    </source>
</evidence>
<dbReference type="Proteomes" id="UP000699042">
    <property type="component" value="Unassembled WGS sequence"/>
</dbReference>
<reference evidence="1" key="1">
    <citation type="submission" date="2021-05" db="EMBL/GenBank/DDBJ databases">
        <title>Comparative genomics of three Colletotrichum scovillei strains and genetic complementation revealed genes involved fungal growth and virulence on chili pepper.</title>
        <authorList>
            <person name="Hsieh D.-K."/>
            <person name="Chuang S.-C."/>
            <person name="Chen C.-Y."/>
            <person name="Chao Y.-T."/>
            <person name="Lu M.-Y.J."/>
            <person name="Lee M.-H."/>
            <person name="Shih M.-C."/>
        </authorList>
    </citation>
    <scope>NUCLEOTIDE SEQUENCE</scope>
    <source>
        <strain evidence="1">Coll-153</strain>
    </source>
</reference>
<sequence>MGRGYDHFFFRARSSVWLAYKFDTDAEYRRGSARKVSESTA</sequence>
<dbReference type="EMBL" id="JAESDN010000006">
    <property type="protein sequence ID" value="KAG7048494.1"/>
    <property type="molecule type" value="Genomic_DNA"/>
</dbReference>
<keyword evidence="2" id="KW-1185">Reference proteome</keyword>
<evidence type="ECO:0000313" key="1">
    <source>
        <dbReference type="EMBL" id="KAG7048494.1"/>
    </source>
</evidence>
<proteinExistence type="predicted"/>
<gene>
    <name evidence="1" type="ORF">JMJ77_014131</name>
</gene>
<dbReference type="AlphaFoldDB" id="A0A9P7R5C5"/>
<organism evidence="1 2">
    <name type="scientific">Colletotrichum scovillei</name>
    <dbReference type="NCBI Taxonomy" id="1209932"/>
    <lineage>
        <taxon>Eukaryota</taxon>
        <taxon>Fungi</taxon>
        <taxon>Dikarya</taxon>
        <taxon>Ascomycota</taxon>
        <taxon>Pezizomycotina</taxon>
        <taxon>Sordariomycetes</taxon>
        <taxon>Hypocreomycetidae</taxon>
        <taxon>Glomerellales</taxon>
        <taxon>Glomerellaceae</taxon>
        <taxon>Colletotrichum</taxon>
        <taxon>Colletotrichum acutatum species complex</taxon>
    </lineage>
</organism>
<protein>
    <submittedName>
        <fullName evidence="1">Uncharacterized protein</fullName>
    </submittedName>
</protein>
<comment type="caution">
    <text evidence="1">The sequence shown here is derived from an EMBL/GenBank/DDBJ whole genome shotgun (WGS) entry which is preliminary data.</text>
</comment>
<name>A0A9P7R5C5_9PEZI</name>